<dbReference type="PROSITE" id="PS00518">
    <property type="entry name" value="ZF_RING_1"/>
    <property type="match status" value="1"/>
</dbReference>
<dbReference type="InterPro" id="IPR013083">
    <property type="entry name" value="Znf_RING/FYVE/PHD"/>
</dbReference>
<dbReference type="AlphaFoldDB" id="A0A9W8EFU4"/>
<dbReference type="Proteomes" id="UP001150907">
    <property type="component" value="Unassembled WGS sequence"/>
</dbReference>
<gene>
    <name evidence="7" type="ORF">H4R26_002584</name>
</gene>
<evidence type="ECO:0000256" key="1">
    <source>
        <dbReference type="ARBA" id="ARBA00022723"/>
    </source>
</evidence>
<feature type="domain" description="RING-type" evidence="6">
    <location>
        <begin position="355"/>
        <end position="396"/>
    </location>
</feature>
<keyword evidence="2 4" id="KW-0863">Zinc-finger</keyword>
<dbReference type="EMBL" id="JANBQF010000162">
    <property type="protein sequence ID" value="KAJ2004305.1"/>
    <property type="molecule type" value="Genomic_DNA"/>
</dbReference>
<feature type="region of interest" description="Disordered" evidence="5">
    <location>
        <begin position="291"/>
        <end position="310"/>
    </location>
</feature>
<dbReference type="OrthoDB" id="6105938at2759"/>
<feature type="compositionally biased region" description="Pro residues" evidence="5">
    <location>
        <begin position="296"/>
        <end position="310"/>
    </location>
</feature>
<organism evidence="7 8">
    <name type="scientific">Coemansia thaxteri</name>
    <dbReference type="NCBI Taxonomy" id="2663907"/>
    <lineage>
        <taxon>Eukaryota</taxon>
        <taxon>Fungi</taxon>
        <taxon>Fungi incertae sedis</taxon>
        <taxon>Zoopagomycota</taxon>
        <taxon>Kickxellomycotina</taxon>
        <taxon>Kickxellomycetes</taxon>
        <taxon>Kickxellales</taxon>
        <taxon>Kickxellaceae</taxon>
        <taxon>Coemansia</taxon>
    </lineage>
</organism>
<reference evidence="7" key="1">
    <citation type="submission" date="2022-07" db="EMBL/GenBank/DDBJ databases">
        <title>Phylogenomic reconstructions and comparative analyses of Kickxellomycotina fungi.</title>
        <authorList>
            <person name="Reynolds N.K."/>
            <person name="Stajich J.E."/>
            <person name="Barry K."/>
            <person name="Grigoriev I.V."/>
            <person name="Crous P."/>
            <person name="Smith M.E."/>
        </authorList>
    </citation>
    <scope>NUCLEOTIDE SEQUENCE</scope>
    <source>
        <strain evidence="7">IMI 214461</strain>
    </source>
</reference>
<dbReference type="SUPFAM" id="SSF57850">
    <property type="entry name" value="RING/U-box"/>
    <property type="match status" value="1"/>
</dbReference>
<feature type="compositionally biased region" description="Low complexity" evidence="5">
    <location>
        <begin position="194"/>
        <end position="214"/>
    </location>
</feature>
<accession>A0A9W8EFU4</accession>
<evidence type="ECO:0000256" key="3">
    <source>
        <dbReference type="ARBA" id="ARBA00022833"/>
    </source>
</evidence>
<dbReference type="Gene3D" id="3.30.40.10">
    <property type="entry name" value="Zinc/RING finger domain, C3HC4 (zinc finger)"/>
    <property type="match status" value="1"/>
</dbReference>
<feature type="compositionally biased region" description="Low complexity" evidence="5">
    <location>
        <begin position="128"/>
        <end position="144"/>
    </location>
</feature>
<evidence type="ECO:0000259" key="6">
    <source>
        <dbReference type="PROSITE" id="PS50089"/>
    </source>
</evidence>
<evidence type="ECO:0000256" key="2">
    <source>
        <dbReference type="ARBA" id="ARBA00022771"/>
    </source>
</evidence>
<proteinExistence type="predicted"/>
<feature type="region of interest" description="Disordered" evidence="5">
    <location>
        <begin position="124"/>
        <end position="146"/>
    </location>
</feature>
<comment type="caution">
    <text evidence="7">The sequence shown here is derived from an EMBL/GenBank/DDBJ whole genome shotgun (WGS) entry which is preliminary data.</text>
</comment>
<sequence>MPAPPPASAPAQPDLVVISSDDEEGARTAAPAQAVAPLPHGFVLAPIRNLSPAERRRPERIATLREVLATRGSRRRSAARPSAAAPTFVIASRQPHTGHEPVEPGVYRPIRTHALLPHERLSRREDPGAAAAAAAPLPPSSAGRLLRDGTVSVDDVDDSAYAASAGAERRRMEEGGGSSGGARAHWRYIDEGDSSPSDSSDGASDGSPAAAGSAHRTWWGPAAGIRDGFHLRAAAAMGFPPHMAAMGFISHHMHGHRHRLAHGPRRHAAAARAISAFDFFPGEDLGDLLSFLDASAPPPPPSRPLSPAPPLRLSKQQEELAALPAFSRRVPDANFRDAPSAPPDAPPSKALEIVCIQCADPLTDRDNVWATPCGHVMCSACVAAIAGSSKACAACKRRFMKKGLVQLYT</sequence>
<evidence type="ECO:0000256" key="4">
    <source>
        <dbReference type="PROSITE-ProRule" id="PRU00175"/>
    </source>
</evidence>
<protein>
    <recommendedName>
        <fullName evidence="6">RING-type domain-containing protein</fullName>
    </recommendedName>
</protein>
<dbReference type="InterPro" id="IPR001841">
    <property type="entry name" value="Znf_RING"/>
</dbReference>
<feature type="region of interest" description="Disordered" evidence="5">
    <location>
        <begin position="164"/>
        <end position="215"/>
    </location>
</feature>
<dbReference type="PROSITE" id="PS50089">
    <property type="entry name" value="ZF_RING_2"/>
    <property type="match status" value="1"/>
</dbReference>
<evidence type="ECO:0000256" key="5">
    <source>
        <dbReference type="SAM" id="MobiDB-lite"/>
    </source>
</evidence>
<keyword evidence="8" id="KW-1185">Reference proteome</keyword>
<keyword evidence="3" id="KW-0862">Zinc</keyword>
<evidence type="ECO:0000313" key="7">
    <source>
        <dbReference type="EMBL" id="KAJ2004305.1"/>
    </source>
</evidence>
<name>A0A9W8EFU4_9FUNG</name>
<dbReference type="GO" id="GO:0008270">
    <property type="term" value="F:zinc ion binding"/>
    <property type="evidence" value="ECO:0007669"/>
    <property type="project" value="UniProtKB-KW"/>
</dbReference>
<dbReference type="Pfam" id="PF14634">
    <property type="entry name" value="zf-RING_5"/>
    <property type="match status" value="1"/>
</dbReference>
<keyword evidence="1" id="KW-0479">Metal-binding</keyword>
<dbReference type="InterPro" id="IPR017907">
    <property type="entry name" value="Znf_RING_CS"/>
</dbReference>
<evidence type="ECO:0000313" key="8">
    <source>
        <dbReference type="Proteomes" id="UP001150907"/>
    </source>
</evidence>